<dbReference type="OrthoDB" id="3219396at2759"/>
<sequence>MSIEILPTEILIQVLDDPSLEIGDLAIISKVSHRWHSAVVPVLYRRFTFRYYPSLKPEDHKRLESFSKYGHHVKYLSLHIKDWSYGYDLEVDSESEPVPDIATYLGILGPFSEVTHIEHYDIDIRGISWPIFWAILNYLVSDKRQLISLTVRRNLHWGVDPPSDQDIDPETLLPTPRLSNLTSFNLQVNSKRSGSDSIKSFPYFVNNLVLALGDSCRNVSKLQLYLKMVEDTNTEELAALWKSDFPPLPVEHIKDLRYVVSPGLIPPSRLLDTEFEDTKVLTAPSWVCGRWLNSAWEQVPPGESLNYFKNLEILRITDVLQTDEGNGLEQNLNFVTKHLPKLESLILDDDERQFSISRKPDGSPIWEEVPFVV</sequence>
<organism evidence="2 3">
    <name type="scientific">Arthrobotrys flagrans</name>
    <name type="common">Nematode-trapping fungus</name>
    <name type="synonym">Trichothecium flagrans</name>
    <dbReference type="NCBI Taxonomy" id="97331"/>
    <lineage>
        <taxon>Eukaryota</taxon>
        <taxon>Fungi</taxon>
        <taxon>Dikarya</taxon>
        <taxon>Ascomycota</taxon>
        <taxon>Pezizomycotina</taxon>
        <taxon>Orbiliomycetes</taxon>
        <taxon>Orbiliales</taxon>
        <taxon>Orbiliaceae</taxon>
        <taxon>Arthrobotrys</taxon>
    </lineage>
</organism>
<proteinExistence type="predicted"/>
<comment type="caution">
    <text evidence="2">The sequence shown here is derived from an EMBL/GenBank/DDBJ whole genome shotgun (WGS) entry which is preliminary data.</text>
</comment>
<dbReference type="VEuPathDB" id="FungiDB:DFL_008104"/>
<keyword evidence="3" id="KW-1185">Reference proteome</keyword>
<accession>A0A436ZMS6</accession>
<dbReference type="AlphaFoldDB" id="A0A436ZMS6"/>
<dbReference type="EMBL" id="SAEB01000012">
    <property type="protein sequence ID" value="RVD80199.1"/>
    <property type="molecule type" value="Genomic_DNA"/>
</dbReference>
<dbReference type="Pfam" id="PF12937">
    <property type="entry name" value="F-box-like"/>
    <property type="match status" value="1"/>
</dbReference>
<feature type="domain" description="F-box" evidence="1">
    <location>
        <begin position="4"/>
        <end position="50"/>
    </location>
</feature>
<name>A0A436ZMS6_ARTFL</name>
<gene>
    <name evidence="2" type="ORF">DFL_008104</name>
</gene>
<dbReference type="InterPro" id="IPR036047">
    <property type="entry name" value="F-box-like_dom_sf"/>
</dbReference>
<protein>
    <recommendedName>
        <fullName evidence="1">F-box domain-containing protein</fullName>
    </recommendedName>
</protein>
<dbReference type="SUPFAM" id="SSF81383">
    <property type="entry name" value="F-box domain"/>
    <property type="match status" value="1"/>
</dbReference>
<dbReference type="RefSeq" id="XP_067485743.1">
    <property type="nucleotide sequence ID" value="XM_067637790.1"/>
</dbReference>
<reference evidence="2 3" key="1">
    <citation type="submission" date="2019-01" db="EMBL/GenBank/DDBJ databases">
        <title>Intercellular communication is required for trap formation in the nematode-trapping fungus Duddingtonia flagrans.</title>
        <authorList>
            <person name="Youssar L."/>
            <person name="Wernet V."/>
            <person name="Hensel N."/>
            <person name="Hildebrandt H.-G."/>
            <person name="Fischer R."/>
        </authorList>
    </citation>
    <scope>NUCLEOTIDE SEQUENCE [LARGE SCALE GENOMIC DNA]</scope>
    <source>
        <strain evidence="2 3">CBS H-5679</strain>
    </source>
</reference>
<evidence type="ECO:0000313" key="2">
    <source>
        <dbReference type="EMBL" id="RVD80199.1"/>
    </source>
</evidence>
<dbReference type="InterPro" id="IPR001810">
    <property type="entry name" value="F-box_dom"/>
</dbReference>
<dbReference type="GeneID" id="93590415"/>
<dbReference type="Proteomes" id="UP000283090">
    <property type="component" value="Unassembled WGS sequence"/>
</dbReference>
<evidence type="ECO:0000313" key="3">
    <source>
        <dbReference type="Proteomes" id="UP000283090"/>
    </source>
</evidence>
<evidence type="ECO:0000259" key="1">
    <source>
        <dbReference type="Pfam" id="PF12937"/>
    </source>
</evidence>